<protein>
    <submittedName>
        <fullName evidence="1">Uncharacterized protein</fullName>
    </submittedName>
</protein>
<proteinExistence type="predicted"/>
<comment type="caution">
    <text evidence="1">The sequence shown here is derived from an EMBL/GenBank/DDBJ whole genome shotgun (WGS) entry which is preliminary data.</text>
</comment>
<dbReference type="Proteomes" id="UP000828390">
    <property type="component" value="Unassembled WGS sequence"/>
</dbReference>
<evidence type="ECO:0000313" key="2">
    <source>
        <dbReference type="Proteomes" id="UP000828390"/>
    </source>
</evidence>
<dbReference type="EMBL" id="JAIWYP010000006">
    <property type="protein sequence ID" value="KAH3807448.1"/>
    <property type="molecule type" value="Genomic_DNA"/>
</dbReference>
<sequence>MFTLDVISADLHAACSCSFIEPVSKVLEFTAGAIHDANVISKARVTDGSATDGNKSVVVLEGLLHYLLSEMLTSKQAYRI</sequence>
<evidence type="ECO:0000313" key="1">
    <source>
        <dbReference type="EMBL" id="KAH3807448.1"/>
    </source>
</evidence>
<reference evidence="1" key="1">
    <citation type="journal article" date="2019" name="bioRxiv">
        <title>The Genome of the Zebra Mussel, Dreissena polymorpha: A Resource for Invasive Species Research.</title>
        <authorList>
            <person name="McCartney M.A."/>
            <person name="Auch B."/>
            <person name="Kono T."/>
            <person name="Mallez S."/>
            <person name="Zhang Y."/>
            <person name="Obille A."/>
            <person name="Becker A."/>
            <person name="Abrahante J.E."/>
            <person name="Garbe J."/>
            <person name="Badalamenti J.P."/>
            <person name="Herman A."/>
            <person name="Mangelson H."/>
            <person name="Liachko I."/>
            <person name="Sullivan S."/>
            <person name="Sone E.D."/>
            <person name="Koren S."/>
            <person name="Silverstein K.A.T."/>
            <person name="Beckman K.B."/>
            <person name="Gohl D.M."/>
        </authorList>
    </citation>
    <scope>NUCLEOTIDE SEQUENCE</scope>
    <source>
        <strain evidence="1">Duluth1</strain>
        <tissue evidence="1">Whole animal</tissue>
    </source>
</reference>
<accession>A0A9D4G2H9</accession>
<gene>
    <name evidence="1" type="ORF">DPMN_135789</name>
</gene>
<dbReference type="AlphaFoldDB" id="A0A9D4G2H9"/>
<reference evidence="1" key="2">
    <citation type="submission" date="2020-11" db="EMBL/GenBank/DDBJ databases">
        <authorList>
            <person name="McCartney M.A."/>
            <person name="Auch B."/>
            <person name="Kono T."/>
            <person name="Mallez S."/>
            <person name="Becker A."/>
            <person name="Gohl D.M."/>
            <person name="Silverstein K.A.T."/>
            <person name="Koren S."/>
            <person name="Bechman K.B."/>
            <person name="Herman A."/>
            <person name="Abrahante J.E."/>
            <person name="Garbe J."/>
        </authorList>
    </citation>
    <scope>NUCLEOTIDE SEQUENCE</scope>
    <source>
        <strain evidence="1">Duluth1</strain>
        <tissue evidence="1">Whole animal</tissue>
    </source>
</reference>
<name>A0A9D4G2H9_DREPO</name>
<keyword evidence="2" id="KW-1185">Reference proteome</keyword>
<organism evidence="1 2">
    <name type="scientific">Dreissena polymorpha</name>
    <name type="common">Zebra mussel</name>
    <name type="synonym">Mytilus polymorpha</name>
    <dbReference type="NCBI Taxonomy" id="45954"/>
    <lineage>
        <taxon>Eukaryota</taxon>
        <taxon>Metazoa</taxon>
        <taxon>Spiralia</taxon>
        <taxon>Lophotrochozoa</taxon>
        <taxon>Mollusca</taxon>
        <taxon>Bivalvia</taxon>
        <taxon>Autobranchia</taxon>
        <taxon>Heteroconchia</taxon>
        <taxon>Euheterodonta</taxon>
        <taxon>Imparidentia</taxon>
        <taxon>Neoheterodontei</taxon>
        <taxon>Myida</taxon>
        <taxon>Dreissenoidea</taxon>
        <taxon>Dreissenidae</taxon>
        <taxon>Dreissena</taxon>
    </lineage>
</organism>